<proteinExistence type="predicted"/>
<name>A0ACB8USK0_9EURO</name>
<evidence type="ECO:0000313" key="1">
    <source>
        <dbReference type="EMBL" id="KAI2384187.1"/>
    </source>
</evidence>
<accession>A0ACB8USK0</accession>
<protein>
    <submittedName>
        <fullName evidence="1">Uncharacterized protein</fullName>
    </submittedName>
</protein>
<organism evidence="1">
    <name type="scientific">Ophidiomyces ophidiicola</name>
    <dbReference type="NCBI Taxonomy" id="1387563"/>
    <lineage>
        <taxon>Eukaryota</taxon>
        <taxon>Fungi</taxon>
        <taxon>Dikarya</taxon>
        <taxon>Ascomycota</taxon>
        <taxon>Pezizomycotina</taxon>
        <taxon>Eurotiomycetes</taxon>
        <taxon>Eurotiomycetidae</taxon>
        <taxon>Onygenales</taxon>
        <taxon>Onygenaceae</taxon>
        <taxon>Ophidiomyces</taxon>
    </lineage>
</organism>
<dbReference type="EMBL" id="JALBCA010000077">
    <property type="protein sequence ID" value="KAI2384187.1"/>
    <property type="molecule type" value="Genomic_DNA"/>
</dbReference>
<reference evidence="1" key="1">
    <citation type="journal article" date="2022" name="bioRxiv">
        <title>Population genetic analysis of Ophidiomyces ophidiicola, the causative agent of snake fungal disease, indicates recent introductions to the USA.</title>
        <authorList>
            <person name="Ladner J.T."/>
            <person name="Palmer J.M."/>
            <person name="Ettinger C.L."/>
            <person name="Stajich J.E."/>
            <person name="Farrell T.M."/>
            <person name="Glorioso B.M."/>
            <person name="Lawson B."/>
            <person name="Price S.J."/>
            <person name="Stengle A.G."/>
            <person name="Grear D.A."/>
            <person name="Lorch J.M."/>
        </authorList>
    </citation>
    <scope>NUCLEOTIDE SEQUENCE</scope>
    <source>
        <strain evidence="1">NWHC 24266-5</strain>
    </source>
</reference>
<sequence>MATQAVLATRSTPWQHLYRSLLRECTYLPDPIATEYMRRYIRSGFRESASAGRGHRLKPIEEFHRHRRFRKLLSLLHRANEGYLRPLERVLLLSYGRLGKRRRELMSPLIPPSTQKQTFDDDWEAPSALLALVKDQCRHRQIVELKFKRNIKAFEPPIPKENAWGRSTPVKRRANIRRKWYQLLINSVFPVLPDQEWKTLQGLASGRAPWTLPKRRRAPKDLEPKSLLSPEFIVFGPPKGSTFAPYQKGRPHYITRKLMANLWKTVCTLTPTMAWNETKCAWSIKWGFAEFPQQRSSQKLDPQKAMALFEGVHPNTGMRLPLK</sequence>
<gene>
    <name evidence="1" type="ORF">LOY88_004790</name>
</gene>
<comment type="caution">
    <text evidence="1">The sequence shown here is derived from an EMBL/GenBank/DDBJ whole genome shotgun (WGS) entry which is preliminary data.</text>
</comment>